<name>A0ABZ0B2V6_9BURK</name>
<dbReference type="InterPro" id="IPR019701">
    <property type="entry name" value="Phage_P22_NinX"/>
</dbReference>
<reference evidence="1 2" key="1">
    <citation type="submission" date="2023-08" db="EMBL/GenBank/DDBJ databases">
        <title>Rhodoferax potami sp. nov. and Rhodoferax mekongensis sp. nov., isolated from the Mekong River in Thailand.</title>
        <authorList>
            <person name="Kitikhun S."/>
            <person name="Charoenyingcharoen P."/>
            <person name="Siriarchawattana P."/>
            <person name="Likhitrattanapisal S."/>
            <person name="Nilsakha T."/>
            <person name="Chanpet A."/>
            <person name="Rattanawaree P."/>
            <person name="Ingsriswang S."/>
        </authorList>
    </citation>
    <scope>NUCLEOTIDE SEQUENCE [LARGE SCALE GENOMIC DNA]</scope>
    <source>
        <strain evidence="1 2">TBRC 17307</strain>
    </source>
</reference>
<proteinExistence type="predicted"/>
<dbReference type="Proteomes" id="UP001302257">
    <property type="component" value="Chromosome"/>
</dbReference>
<keyword evidence="2" id="KW-1185">Reference proteome</keyword>
<gene>
    <name evidence="1" type="ORF">RAN89_06230</name>
</gene>
<dbReference type="EMBL" id="CP132507">
    <property type="protein sequence ID" value="WNO06024.1"/>
    <property type="molecule type" value="Genomic_DNA"/>
</dbReference>
<evidence type="ECO:0000313" key="1">
    <source>
        <dbReference type="EMBL" id="WNO06024.1"/>
    </source>
</evidence>
<protein>
    <submittedName>
        <fullName evidence="1">DUF2591 family protein</fullName>
    </submittedName>
</protein>
<accession>A0ABZ0B2V6</accession>
<sequence>MKIKTSELTGAALDWAVAKCEGVGDSEFVRTHMDAWPYSTNWAQGGPIIERMMRDGLRLTGYTCLPTDPTHCQAQIKGIVTGGPTPLIAAMRCRVASKLGDEVDVPDELSA</sequence>
<dbReference type="Pfam" id="PF10765">
    <property type="entry name" value="Phage_P22_NinX"/>
    <property type="match status" value="1"/>
</dbReference>
<organism evidence="1 2">
    <name type="scientific">Rhodoferax mekongensis</name>
    <dbReference type="NCBI Taxonomy" id="3068341"/>
    <lineage>
        <taxon>Bacteria</taxon>
        <taxon>Pseudomonadati</taxon>
        <taxon>Pseudomonadota</taxon>
        <taxon>Betaproteobacteria</taxon>
        <taxon>Burkholderiales</taxon>
        <taxon>Comamonadaceae</taxon>
        <taxon>Rhodoferax</taxon>
    </lineage>
</organism>
<evidence type="ECO:0000313" key="2">
    <source>
        <dbReference type="Proteomes" id="UP001302257"/>
    </source>
</evidence>
<dbReference type="RefSeq" id="WP_313868746.1">
    <property type="nucleotide sequence ID" value="NZ_CP132507.1"/>
</dbReference>